<dbReference type="GeneID" id="40317927"/>
<dbReference type="Proteomes" id="UP000284403">
    <property type="component" value="Unassembled WGS sequence"/>
</dbReference>
<keyword evidence="2" id="KW-1185">Reference proteome</keyword>
<dbReference type="AlphaFoldDB" id="A0A422PME9"/>
<accession>A0A422PME9</accession>
<proteinExistence type="predicted"/>
<sequence length="391" mass="43480">MCSSPIPIHVLDRHVLDAYLFEEEGTADLDFVLCDVVANAASERERIVDYSWLNAATKPHFRLSDPIESRARALVRWIEHGYTEKSARELPELLRAYSKTMSFEYEVYLRNIVGEDGRRVEGVVQSVGSCGYLTLAIPLLLGEEARVGAQLSSVLEHYANLLQMRCAAPPQFSRVAFSLIITCRTDSRDAPVEVLSERVSMQPEEVNVPSAASFTSFIYSCVKLGRLPRYSSMLQRGASSLDYIPSLEQALRLSLREPLHFLEMVCSLSAVFGQPIGVNVATDDLADTSDEDALARCATFCIVDDATQFSFCICVRYHNGWTLPSVDIIANQYAGGISQGSPLRERLRYSEEMEWLAKSSSSEEFLDLSVLCDGIGRGSFATMEFLVSTCQ</sequence>
<comment type="caution">
    <text evidence="1">The sequence shown here is derived from an EMBL/GenBank/DDBJ whole genome shotgun (WGS) entry which is preliminary data.</text>
</comment>
<dbReference type="OrthoDB" id="239423at2759"/>
<protein>
    <submittedName>
        <fullName evidence="1">Uncharacterized protein</fullName>
    </submittedName>
</protein>
<evidence type="ECO:0000313" key="1">
    <source>
        <dbReference type="EMBL" id="RNF18880.1"/>
    </source>
</evidence>
<dbReference type="RefSeq" id="XP_029228631.1">
    <property type="nucleotide sequence ID" value="XM_029371228.1"/>
</dbReference>
<gene>
    <name evidence="1" type="ORF">Tco025E_04316</name>
</gene>
<reference evidence="1 2" key="1">
    <citation type="journal article" date="2018" name="BMC Genomics">
        <title>Genomic comparison of Trypanosoma conorhini and Trypanosoma rangeli to Trypanosoma cruzi strains of high and low virulence.</title>
        <authorList>
            <person name="Bradwell K.R."/>
            <person name="Koparde V.N."/>
            <person name="Matveyev A.V."/>
            <person name="Serrano M.G."/>
            <person name="Alves J.M."/>
            <person name="Parikh H."/>
            <person name="Huang B."/>
            <person name="Lee V."/>
            <person name="Espinosa-Alvarez O."/>
            <person name="Ortiz P.A."/>
            <person name="Costa-Martins A.G."/>
            <person name="Teixeira M.M."/>
            <person name="Buck G.A."/>
        </authorList>
    </citation>
    <scope>NUCLEOTIDE SEQUENCE [LARGE SCALE GENOMIC DNA]</scope>
    <source>
        <strain evidence="1 2">025E</strain>
    </source>
</reference>
<organism evidence="1 2">
    <name type="scientific">Trypanosoma conorhini</name>
    <dbReference type="NCBI Taxonomy" id="83891"/>
    <lineage>
        <taxon>Eukaryota</taxon>
        <taxon>Discoba</taxon>
        <taxon>Euglenozoa</taxon>
        <taxon>Kinetoplastea</taxon>
        <taxon>Metakinetoplastina</taxon>
        <taxon>Trypanosomatida</taxon>
        <taxon>Trypanosomatidae</taxon>
        <taxon>Trypanosoma</taxon>
    </lineage>
</organism>
<name>A0A422PME9_9TRYP</name>
<dbReference type="EMBL" id="MKKU01000220">
    <property type="protein sequence ID" value="RNF18880.1"/>
    <property type="molecule type" value="Genomic_DNA"/>
</dbReference>
<evidence type="ECO:0000313" key="2">
    <source>
        <dbReference type="Proteomes" id="UP000284403"/>
    </source>
</evidence>